<protein>
    <submittedName>
        <fullName evidence="9">Thiamine pyrophosphate-binding protein</fullName>
    </submittedName>
</protein>
<feature type="domain" description="Thiamine pyrophosphate enzyme central" evidence="6">
    <location>
        <begin position="227"/>
        <end position="357"/>
    </location>
</feature>
<dbReference type="RefSeq" id="WP_275711500.1">
    <property type="nucleotide sequence ID" value="NZ_JAKLTN010000002.1"/>
</dbReference>
<sequence length="622" mass="67211">MNSTRIALAYDYEAADTEIETLPAENETQVADLIVSYLEQMGIEYVFGVPGGAIEPLYNALARSSRRGGPRPIVARHEAGAAFMADGYARETGKIGVCCATSGPGATNLITGVACAFDNGIPMLVITGQPSLPSFGKRALQESACTGVNTLGMFRHCTRYNSLISHPEQIESKLITALQRAVRAPRGPVHLTIPLDIMKSPSPVSKPSYDIADKLRPTSLLDADATDQLVDLLQQSTNVRLLIGGWCGEAIGSILQLAVLRDIPFVTTPDGKGLVSPYHPLFRGVFGFAGHPSASALLNDDSVDLILAVGTSMNEWTSSGWSDSLLNSKLVHIDESAEHLARSPMARLHVRGRLLSIFDRLIERSHKTRESSDSEYQRHRNSRETPLLVTSNESMLAEPEKYTSMASPITPQRLMYDLGRLFPPSTRFLADAGNSVAWSTHYLSPADRRIGERRLSGGGRRRDNGRRQTDAGWLRLTMDFAPMGWAIGGAVGTAAGNPNVPVVCITGDGSLMMNGQEISVAVAEGLTVIFVILNDQALGMVKHGQRLAGAEQIGFQLPTTDFAAMARAMGADGYTVHSPEDMAELDIDAICRKKGPTLIDVYIDGEEVPPMNLRMQILGTEL</sequence>
<dbReference type="Pfam" id="PF00205">
    <property type="entry name" value="TPP_enzyme_M"/>
    <property type="match status" value="1"/>
</dbReference>
<feature type="domain" description="Thiamine pyrophosphate enzyme N-terminal TPP-binding" evidence="8">
    <location>
        <begin position="29"/>
        <end position="142"/>
    </location>
</feature>
<dbReference type="CDD" id="cd00568">
    <property type="entry name" value="TPP_enzymes"/>
    <property type="match status" value="1"/>
</dbReference>
<name>A0ABS9K4S4_9RHOO</name>
<dbReference type="InterPro" id="IPR029061">
    <property type="entry name" value="THDP-binding"/>
</dbReference>
<comment type="caution">
    <text evidence="9">The sequence shown here is derived from an EMBL/GenBank/DDBJ whole genome shotgun (WGS) entry which is preliminary data.</text>
</comment>
<evidence type="ECO:0000313" key="9">
    <source>
        <dbReference type="EMBL" id="MCG2578172.1"/>
    </source>
</evidence>
<proteinExistence type="inferred from homology"/>
<evidence type="ECO:0000256" key="3">
    <source>
        <dbReference type="ARBA" id="ARBA00023052"/>
    </source>
</evidence>
<dbReference type="InterPro" id="IPR029035">
    <property type="entry name" value="DHS-like_NAD/FAD-binding_dom"/>
</dbReference>
<dbReference type="Pfam" id="PF02775">
    <property type="entry name" value="TPP_enzyme_C"/>
    <property type="match status" value="1"/>
</dbReference>
<evidence type="ECO:0000256" key="4">
    <source>
        <dbReference type="RuleBase" id="RU362132"/>
    </source>
</evidence>
<dbReference type="SUPFAM" id="SSF52467">
    <property type="entry name" value="DHS-like NAD/FAD-binding domain"/>
    <property type="match status" value="1"/>
</dbReference>
<evidence type="ECO:0000259" key="8">
    <source>
        <dbReference type="Pfam" id="PF02776"/>
    </source>
</evidence>
<dbReference type="SUPFAM" id="SSF52518">
    <property type="entry name" value="Thiamin diphosphate-binding fold (THDP-binding)"/>
    <property type="match status" value="2"/>
</dbReference>
<dbReference type="InterPro" id="IPR012001">
    <property type="entry name" value="Thiamin_PyroP_enz_TPP-bd_dom"/>
</dbReference>
<dbReference type="Proteomes" id="UP001165384">
    <property type="component" value="Unassembled WGS sequence"/>
</dbReference>
<dbReference type="InterPro" id="IPR045229">
    <property type="entry name" value="TPP_enz"/>
</dbReference>
<evidence type="ECO:0000256" key="1">
    <source>
        <dbReference type="ARBA" id="ARBA00001964"/>
    </source>
</evidence>
<evidence type="ECO:0000259" key="7">
    <source>
        <dbReference type="Pfam" id="PF02775"/>
    </source>
</evidence>
<accession>A0ABS9K4S4</accession>
<dbReference type="Gene3D" id="3.40.50.1220">
    <property type="entry name" value="TPP-binding domain"/>
    <property type="match status" value="1"/>
</dbReference>
<dbReference type="Gene3D" id="3.40.50.970">
    <property type="match status" value="2"/>
</dbReference>
<comment type="similarity">
    <text evidence="2 4">Belongs to the TPP enzyme family.</text>
</comment>
<feature type="compositionally biased region" description="Basic and acidic residues" evidence="5">
    <location>
        <begin position="368"/>
        <end position="378"/>
    </location>
</feature>
<dbReference type="InterPro" id="IPR012000">
    <property type="entry name" value="Thiamin_PyroP_enz_cen_dom"/>
</dbReference>
<keyword evidence="3 4" id="KW-0786">Thiamine pyrophosphate</keyword>
<keyword evidence="10" id="KW-1185">Reference proteome</keyword>
<dbReference type="Pfam" id="PF02776">
    <property type="entry name" value="TPP_enzyme_N"/>
    <property type="match status" value="1"/>
</dbReference>
<comment type="cofactor">
    <cofactor evidence="1">
        <name>thiamine diphosphate</name>
        <dbReference type="ChEBI" id="CHEBI:58937"/>
    </cofactor>
</comment>
<dbReference type="PANTHER" id="PTHR18968">
    <property type="entry name" value="THIAMINE PYROPHOSPHATE ENZYMES"/>
    <property type="match status" value="1"/>
</dbReference>
<dbReference type="InterPro" id="IPR000399">
    <property type="entry name" value="TPP-bd_CS"/>
</dbReference>
<evidence type="ECO:0000313" key="10">
    <source>
        <dbReference type="Proteomes" id="UP001165384"/>
    </source>
</evidence>
<reference evidence="9" key="1">
    <citation type="submission" date="2022-01" db="EMBL/GenBank/DDBJ databases">
        <authorList>
            <person name="Jo J.-H."/>
            <person name="Im W.-T."/>
        </authorList>
    </citation>
    <scope>NUCLEOTIDE SEQUENCE</scope>
    <source>
        <strain evidence="9">XY25</strain>
    </source>
</reference>
<dbReference type="CDD" id="cd07035">
    <property type="entry name" value="TPP_PYR_POX_like"/>
    <property type="match status" value="1"/>
</dbReference>
<evidence type="ECO:0000256" key="5">
    <source>
        <dbReference type="SAM" id="MobiDB-lite"/>
    </source>
</evidence>
<feature type="region of interest" description="Disordered" evidence="5">
    <location>
        <begin position="368"/>
        <end position="390"/>
    </location>
</feature>
<evidence type="ECO:0000256" key="2">
    <source>
        <dbReference type="ARBA" id="ARBA00007812"/>
    </source>
</evidence>
<dbReference type="PROSITE" id="PS00187">
    <property type="entry name" value="TPP_ENZYMES"/>
    <property type="match status" value="1"/>
</dbReference>
<evidence type="ECO:0000259" key="6">
    <source>
        <dbReference type="Pfam" id="PF00205"/>
    </source>
</evidence>
<dbReference type="EMBL" id="JAKLTN010000002">
    <property type="protein sequence ID" value="MCG2578172.1"/>
    <property type="molecule type" value="Genomic_DNA"/>
</dbReference>
<dbReference type="PANTHER" id="PTHR18968:SF13">
    <property type="entry name" value="ACETOLACTATE SYNTHASE CATALYTIC SUBUNIT, MITOCHONDRIAL"/>
    <property type="match status" value="1"/>
</dbReference>
<dbReference type="InterPro" id="IPR011766">
    <property type="entry name" value="TPP_enzyme_TPP-bd"/>
</dbReference>
<organism evidence="9 10">
    <name type="scientific">Dechloromonas hankyongensis</name>
    <dbReference type="NCBI Taxonomy" id="2908002"/>
    <lineage>
        <taxon>Bacteria</taxon>
        <taxon>Pseudomonadati</taxon>
        <taxon>Pseudomonadota</taxon>
        <taxon>Betaproteobacteria</taxon>
        <taxon>Rhodocyclales</taxon>
        <taxon>Azonexaceae</taxon>
        <taxon>Dechloromonas</taxon>
    </lineage>
</organism>
<gene>
    <name evidence="9" type="ORF">LZ012_14345</name>
</gene>
<feature type="domain" description="Thiamine pyrophosphate enzyme TPP-binding" evidence="7">
    <location>
        <begin position="478"/>
        <end position="601"/>
    </location>
</feature>